<dbReference type="Proteomes" id="UP000015380">
    <property type="component" value="Chromosome"/>
</dbReference>
<dbReference type="KEGG" id="cza:CYCME_1318"/>
<dbReference type="GO" id="GO:0006808">
    <property type="term" value="P:regulation of nitrogen utilization"/>
    <property type="evidence" value="ECO:0007669"/>
    <property type="project" value="InterPro"/>
</dbReference>
<dbReference type="InterPro" id="IPR002187">
    <property type="entry name" value="N-reg_PII"/>
</dbReference>
<dbReference type="eggNOG" id="COG0347">
    <property type="taxonomic scope" value="Bacteria"/>
</dbReference>
<evidence type="ECO:0000313" key="1">
    <source>
        <dbReference type="EMBL" id="AGS39647.1"/>
    </source>
</evidence>
<name>S5TFM3_9GAMM</name>
<gene>
    <name evidence="1" type="ORF">CYCME_1318</name>
</gene>
<dbReference type="InterPro" id="IPR011322">
    <property type="entry name" value="N-reg_PII-like_a/b"/>
</dbReference>
<keyword evidence="2" id="KW-1185">Reference proteome</keyword>
<proteinExistence type="predicted"/>
<dbReference type="RefSeq" id="WP_020932495.1">
    <property type="nucleotide sequence ID" value="NC_021917.1"/>
</dbReference>
<protein>
    <submittedName>
        <fullName evidence="1">Nitrogen regulatory protein PII</fullName>
    </submittedName>
</protein>
<dbReference type="SUPFAM" id="SSF54913">
    <property type="entry name" value="GlnB-like"/>
    <property type="match status" value="1"/>
</dbReference>
<dbReference type="GO" id="GO:0030234">
    <property type="term" value="F:enzyme regulator activity"/>
    <property type="evidence" value="ECO:0007669"/>
    <property type="project" value="InterPro"/>
</dbReference>
<dbReference type="Gene3D" id="3.30.70.120">
    <property type="match status" value="1"/>
</dbReference>
<organism evidence="1 2">
    <name type="scientific">Cycloclasticus zancles 78-ME</name>
    <dbReference type="NCBI Taxonomy" id="1198232"/>
    <lineage>
        <taxon>Bacteria</taxon>
        <taxon>Pseudomonadati</taxon>
        <taxon>Pseudomonadota</taxon>
        <taxon>Gammaproteobacteria</taxon>
        <taxon>Thiotrichales</taxon>
        <taxon>Piscirickettsiaceae</taxon>
        <taxon>Cycloclasticus</taxon>
    </lineage>
</organism>
<dbReference type="InterPro" id="IPR015867">
    <property type="entry name" value="N-reg_PII/ATP_PRibTrfase_C"/>
</dbReference>
<dbReference type="Pfam" id="PF00543">
    <property type="entry name" value="P-II"/>
    <property type="match status" value="1"/>
</dbReference>
<dbReference type="EMBL" id="CP005996">
    <property type="protein sequence ID" value="AGS39647.1"/>
    <property type="molecule type" value="Genomic_DNA"/>
</dbReference>
<reference evidence="2" key="2">
    <citation type="journal article" date="2016" name="Environ. Microbiol. Rep.">
        <title>Analysis of defence systems and a conjugative IncP-1 plasmid in the marine polyaromatic hydrocarbons-degrading bacterium Cycloclasticus sp. 78-ME.</title>
        <authorList>
            <person name="Yakimov M.M."/>
            <person name="Crisafi F."/>
            <person name="Messina E."/>
            <person name="Smedile F."/>
            <person name="Lopatina A."/>
            <person name="Denaro R."/>
            <person name="Pieper D.H."/>
            <person name="Golyshin P.N."/>
            <person name="Giuliano L."/>
        </authorList>
    </citation>
    <scope>NUCLEOTIDE SEQUENCE [LARGE SCALE GENOMIC DNA]</scope>
    <source>
        <strain evidence="2">78-ME</strain>
    </source>
</reference>
<evidence type="ECO:0000313" key="2">
    <source>
        <dbReference type="Proteomes" id="UP000015380"/>
    </source>
</evidence>
<reference evidence="1 2" key="1">
    <citation type="submission" date="2013-05" db="EMBL/GenBank/DDBJ databases">
        <title>Between feast and famine: a lifestyle of most important marine PAH-degrading bacterium Cycloclasticus sp. 7ME.</title>
        <authorList>
            <person name="Yakimov M.M."/>
            <person name="Messina E."/>
            <person name="Genovese M."/>
            <person name="Denaro R."/>
            <person name="Crisafi F."/>
            <person name="Russo D."/>
            <person name="Cappello S."/>
            <person name="Santisi S."/>
            <person name="Smedile F."/>
            <person name="Golyshina O.V."/>
            <person name="Tran H."/>
            <person name="Pieper D.H."/>
            <person name="Golyshin P.N."/>
            <person name="Giuliano L."/>
        </authorList>
    </citation>
    <scope>NUCLEOTIDE SEQUENCE [LARGE SCALE GENOMIC DNA]</scope>
    <source>
        <strain evidence="1 2">78-ME</strain>
    </source>
</reference>
<dbReference type="HOGENOM" id="CLU_2552599_0_0_6"/>
<accession>S5TFM3</accession>
<dbReference type="PATRIC" id="fig|1198232.3.peg.1315"/>
<sequence>MPIKKITAIIDELQWVKVEKALEVHGVTGFTVHAVKGRGNYSNTYSKDHLVDHVQIVIYTGDKPCPPYCNINYADGRCWCRE</sequence>
<dbReference type="AlphaFoldDB" id="S5TFM3"/>